<evidence type="ECO:0000259" key="2">
    <source>
        <dbReference type="Pfam" id="PF01551"/>
    </source>
</evidence>
<gene>
    <name evidence="3" type="ORF">COY32_00045</name>
</gene>
<evidence type="ECO:0000313" key="4">
    <source>
        <dbReference type="Proteomes" id="UP000228920"/>
    </source>
</evidence>
<feature type="chain" id="PRO_5014811916" description="M23ase beta-sheet core domain-containing protein" evidence="1">
    <location>
        <begin position="27"/>
        <end position="232"/>
    </location>
</feature>
<dbReference type="CDD" id="cd12797">
    <property type="entry name" value="M23_peptidase"/>
    <property type="match status" value="1"/>
</dbReference>
<evidence type="ECO:0000256" key="1">
    <source>
        <dbReference type="SAM" id="SignalP"/>
    </source>
</evidence>
<name>A0A2M7TM89_UNCKA</name>
<sequence length="232" mass="25471">MKSRIWSFVSLFALLLFTVVTKDVSAATPFPARCPIPNGRPILSDPSGGKPIGCAYGCGDEVNQVGHLDEFYHEYYALDFPGDLFPVHAAQSGWLSRLDESGAIVLWINHGQGWYSKYAHLTIPNYAFLNSEVTQGDVIGWSGNSGLYGTGPHLHFELRHGDGRAQTTNSGWSYAIPELYPEGGNGVCGETGPKSLIRSEFTVERTNPSLSEEIWFSTRLENNGEVPIAILY</sequence>
<dbReference type="InterPro" id="IPR016047">
    <property type="entry name" value="M23ase_b-sheet_dom"/>
</dbReference>
<dbReference type="AlphaFoldDB" id="A0A2M7TM89"/>
<dbReference type="GO" id="GO:0004222">
    <property type="term" value="F:metalloendopeptidase activity"/>
    <property type="evidence" value="ECO:0007669"/>
    <property type="project" value="TreeGrafter"/>
</dbReference>
<proteinExistence type="predicted"/>
<reference evidence="4" key="1">
    <citation type="submission" date="2017-09" db="EMBL/GenBank/DDBJ databases">
        <title>Depth-based differentiation of microbial function through sediment-hosted aquifers and enrichment of novel symbionts in the deep terrestrial subsurface.</title>
        <authorList>
            <person name="Probst A.J."/>
            <person name="Ladd B."/>
            <person name="Jarett J.K."/>
            <person name="Geller-Mcgrath D.E."/>
            <person name="Sieber C.M.K."/>
            <person name="Emerson J.B."/>
            <person name="Anantharaman K."/>
            <person name="Thomas B.C."/>
            <person name="Malmstrom R."/>
            <person name="Stieglmeier M."/>
            <person name="Klingl A."/>
            <person name="Woyke T."/>
            <person name="Ryan C.M."/>
            <person name="Banfield J.F."/>
        </authorList>
    </citation>
    <scope>NUCLEOTIDE SEQUENCE [LARGE SCALE GENOMIC DNA]</scope>
</reference>
<keyword evidence="1" id="KW-0732">Signal</keyword>
<evidence type="ECO:0000313" key="3">
    <source>
        <dbReference type="EMBL" id="PIZ48326.1"/>
    </source>
</evidence>
<dbReference type="InterPro" id="IPR050570">
    <property type="entry name" value="Cell_wall_metabolism_enzyme"/>
</dbReference>
<comment type="caution">
    <text evidence="3">The sequence shown here is derived from an EMBL/GenBank/DDBJ whole genome shotgun (WGS) entry which is preliminary data.</text>
</comment>
<dbReference type="InterPro" id="IPR011055">
    <property type="entry name" value="Dup_hybrid_motif"/>
</dbReference>
<dbReference type="PANTHER" id="PTHR21666">
    <property type="entry name" value="PEPTIDASE-RELATED"/>
    <property type="match status" value="1"/>
</dbReference>
<feature type="signal peptide" evidence="1">
    <location>
        <begin position="1"/>
        <end position="26"/>
    </location>
</feature>
<organism evidence="3 4">
    <name type="scientific">candidate division WWE3 bacterium CG_4_10_14_0_2_um_filter_41_14</name>
    <dbReference type="NCBI Taxonomy" id="1975072"/>
    <lineage>
        <taxon>Bacteria</taxon>
        <taxon>Katanobacteria</taxon>
    </lineage>
</organism>
<accession>A0A2M7TM89</accession>
<dbReference type="Pfam" id="PF01551">
    <property type="entry name" value="Peptidase_M23"/>
    <property type="match status" value="1"/>
</dbReference>
<protein>
    <recommendedName>
        <fullName evidence="2">M23ase beta-sheet core domain-containing protein</fullName>
    </recommendedName>
</protein>
<dbReference type="SUPFAM" id="SSF51261">
    <property type="entry name" value="Duplicated hybrid motif"/>
    <property type="match status" value="1"/>
</dbReference>
<dbReference type="EMBL" id="PFNL01000002">
    <property type="protein sequence ID" value="PIZ48326.1"/>
    <property type="molecule type" value="Genomic_DNA"/>
</dbReference>
<dbReference type="PANTHER" id="PTHR21666:SF270">
    <property type="entry name" value="MUREIN HYDROLASE ACTIVATOR ENVC"/>
    <property type="match status" value="1"/>
</dbReference>
<dbReference type="Proteomes" id="UP000228920">
    <property type="component" value="Unassembled WGS sequence"/>
</dbReference>
<feature type="domain" description="M23ase beta-sheet core" evidence="2">
    <location>
        <begin position="86"/>
        <end position="162"/>
    </location>
</feature>
<dbReference type="Gene3D" id="2.70.70.10">
    <property type="entry name" value="Glucose Permease (Domain IIA)"/>
    <property type="match status" value="1"/>
</dbReference>